<reference evidence="4 5" key="1">
    <citation type="submission" date="2017-06" db="EMBL/GenBank/DDBJ databases">
        <authorList>
            <person name="Kim H.J."/>
            <person name="Triplett B.A."/>
        </authorList>
    </citation>
    <scope>NUCLEOTIDE SEQUENCE [LARGE SCALE GENOMIC DNA]</scope>
    <source>
        <strain evidence="4">FRACA_ARgP5</strain>
    </source>
</reference>
<sequence>MLIRSDPFRDLDRLTQQMFAAMSRPSAIPMDVYRLGDDYLVHLDLPGVDPASIDLSVERDVLTVAAERRSPVADGTPMHIAERPSGRLSRRLHLGDALDSDRIEARYDAGVLTLRIPVTPAARPRRIAVHAPNTLTARSTPRALEA</sequence>
<proteinExistence type="inferred from homology"/>
<dbReference type="CDD" id="cd06464">
    <property type="entry name" value="ACD_sHsps-like"/>
    <property type="match status" value="1"/>
</dbReference>
<evidence type="ECO:0000256" key="1">
    <source>
        <dbReference type="PROSITE-ProRule" id="PRU00285"/>
    </source>
</evidence>
<dbReference type="OrthoDB" id="5242916at2"/>
<dbReference type="RefSeq" id="WP_101830763.1">
    <property type="nucleotide sequence ID" value="NZ_FZMO01000064.1"/>
</dbReference>
<dbReference type="SUPFAM" id="SSF49764">
    <property type="entry name" value="HSP20-like chaperones"/>
    <property type="match status" value="1"/>
</dbReference>
<organism evidence="4 5">
    <name type="scientific">Frankia canadensis</name>
    <dbReference type="NCBI Taxonomy" id="1836972"/>
    <lineage>
        <taxon>Bacteria</taxon>
        <taxon>Bacillati</taxon>
        <taxon>Actinomycetota</taxon>
        <taxon>Actinomycetes</taxon>
        <taxon>Frankiales</taxon>
        <taxon>Frankiaceae</taxon>
        <taxon>Frankia</taxon>
    </lineage>
</organism>
<dbReference type="AlphaFoldDB" id="A0A2I2KMC4"/>
<comment type="similarity">
    <text evidence="1 2">Belongs to the small heat shock protein (HSP20) family.</text>
</comment>
<protein>
    <submittedName>
        <fullName evidence="4">18 kDa antigen 2</fullName>
    </submittedName>
</protein>
<dbReference type="InterPro" id="IPR002068">
    <property type="entry name" value="A-crystallin/Hsp20_dom"/>
</dbReference>
<dbReference type="InterPro" id="IPR008978">
    <property type="entry name" value="HSP20-like_chaperone"/>
</dbReference>
<evidence type="ECO:0000256" key="2">
    <source>
        <dbReference type="RuleBase" id="RU003616"/>
    </source>
</evidence>
<dbReference type="EMBL" id="FZMO01000064">
    <property type="protein sequence ID" value="SNQ46806.1"/>
    <property type="molecule type" value="Genomic_DNA"/>
</dbReference>
<dbReference type="Proteomes" id="UP000234331">
    <property type="component" value="Unassembled WGS sequence"/>
</dbReference>
<name>A0A2I2KMC4_9ACTN</name>
<dbReference type="PROSITE" id="PS01031">
    <property type="entry name" value="SHSP"/>
    <property type="match status" value="1"/>
</dbReference>
<feature type="domain" description="SHSP" evidence="3">
    <location>
        <begin position="21"/>
        <end position="132"/>
    </location>
</feature>
<dbReference type="PANTHER" id="PTHR11527">
    <property type="entry name" value="HEAT-SHOCK PROTEIN 20 FAMILY MEMBER"/>
    <property type="match status" value="1"/>
</dbReference>
<evidence type="ECO:0000313" key="5">
    <source>
        <dbReference type="Proteomes" id="UP000234331"/>
    </source>
</evidence>
<dbReference type="Gene3D" id="2.60.40.790">
    <property type="match status" value="1"/>
</dbReference>
<accession>A0A2I2KMC4</accession>
<keyword evidence="5" id="KW-1185">Reference proteome</keyword>
<evidence type="ECO:0000259" key="3">
    <source>
        <dbReference type="PROSITE" id="PS01031"/>
    </source>
</evidence>
<dbReference type="Pfam" id="PF00011">
    <property type="entry name" value="HSP20"/>
    <property type="match status" value="1"/>
</dbReference>
<gene>
    <name evidence="4" type="ORF">FRACA_1560016</name>
</gene>
<evidence type="ECO:0000313" key="4">
    <source>
        <dbReference type="EMBL" id="SNQ46806.1"/>
    </source>
</evidence>
<dbReference type="InterPro" id="IPR031107">
    <property type="entry name" value="Small_HSP"/>
</dbReference>